<name>A0AAD4X629_9MAGN</name>
<dbReference type="Pfam" id="PF14780">
    <property type="entry name" value="NEPRO_N"/>
    <property type="match status" value="1"/>
</dbReference>
<dbReference type="PANTHER" id="PTHR34786">
    <property type="entry name" value="OS09G0504900 PROTEIN"/>
    <property type="match status" value="1"/>
</dbReference>
<dbReference type="Proteomes" id="UP001202328">
    <property type="component" value="Unassembled WGS sequence"/>
</dbReference>
<feature type="domain" description="Nucleolus and neural progenitor protein-like N-terminal" evidence="1">
    <location>
        <begin position="11"/>
        <end position="167"/>
    </location>
</feature>
<evidence type="ECO:0000313" key="2">
    <source>
        <dbReference type="EMBL" id="KAI3850803.1"/>
    </source>
</evidence>
<dbReference type="EMBL" id="JAJJMB010015994">
    <property type="protein sequence ID" value="KAI3850803.1"/>
    <property type="molecule type" value="Genomic_DNA"/>
</dbReference>
<gene>
    <name evidence="2" type="ORF">MKW98_030863</name>
</gene>
<sequence>MSLMDSESVNLEERLKSFLIQLQNEFRILDRIVYKGKNQHRRCFYFQYVMKVRRDVKLLLSAGLQEMLDFLFQIINEKKPTRTVNLLESLKRRKCNTEKYNYQERLLGVARLLSQMVEPMVKAAIEISSLLARSFFMGFSVTILAILGRLRVLVQQILLDVVTVYNMISSISQKEHSVKLNRQGIEVIREYYPSNDEIVTLECIWDKDKFVLLEKVNKIEIKRRETDLQSSNIKYQTVEAFLGLGDDEPGYKKMDTDNSIEEHPDPINIYGREVGESAEQPMNTNMSAKVELQESITDEGNESNENSFDQSSVIDKDVVASPSPKSPQPQVELKRKVAFISIGKPKVPQTSESSLLNTVPTANLFDTKTREVKDPFYSLLTGGSVKDSLF</sequence>
<reference evidence="2" key="1">
    <citation type="submission" date="2022-04" db="EMBL/GenBank/DDBJ databases">
        <title>A functionally conserved STORR gene fusion in Papaver species that diverged 16.8 million years ago.</title>
        <authorList>
            <person name="Catania T."/>
        </authorList>
    </citation>
    <scope>NUCLEOTIDE SEQUENCE</scope>
    <source>
        <strain evidence="2">S-188037</strain>
    </source>
</reference>
<organism evidence="2 3">
    <name type="scientific">Papaver atlanticum</name>
    <dbReference type="NCBI Taxonomy" id="357466"/>
    <lineage>
        <taxon>Eukaryota</taxon>
        <taxon>Viridiplantae</taxon>
        <taxon>Streptophyta</taxon>
        <taxon>Embryophyta</taxon>
        <taxon>Tracheophyta</taxon>
        <taxon>Spermatophyta</taxon>
        <taxon>Magnoliopsida</taxon>
        <taxon>Ranunculales</taxon>
        <taxon>Papaveraceae</taxon>
        <taxon>Papaveroideae</taxon>
        <taxon>Papaver</taxon>
    </lineage>
</organism>
<accession>A0AAD4X629</accession>
<proteinExistence type="predicted"/>
<comment type="caution">
    <text evidence="2">The sequence shown here is derived from an EMBL/GenBank/DDBJ whole genome shotgun (WGS) entry which is preliminary data.</text>
</comment>
<dbReference type="AlphaFoldDB" id="A0AAD4X629"/>
<protein>
    <recommendedName>
        <fullName evidence="1">Nucleolus and neural progenitor protein-like N-terminal domain-containing protein</fullName>
    </recommendedName>
</protein>
<keyword evidence="3" id="KW-1185">Reference proteome</keyword>
<evidence type="ECO:0000259" key="1">
    <source>
        <dbReference type="Pfam" id="PF14780"/>
    </source>
</evidence>
<evidence type="ECO:0000313" key="3">
    <source>
        <dbReference type="Proteomes" id="UP001202328"/>
    </source>
</evidence>
<dbReference type="InterPro" id="IPR027951">
    <property type="entry name" value="Nepro_N"/>
</dbReference>
<dbReference type="PANTHER" id="PTHR34786:SF1">
    <property type="entry name" value="OS09G0504900 PROTEIN"/>
    <property type="match status" value="1"/>
</dbReference>